<dbReference type="AlphaFoldDB" id="A0A166X1B4"/>
<evidence type="ECO:0000313" key="2">
    <source>
        <dbReference type="Proteomes" id="UP000076532"/>
    </source>
</evidence>
<gene>
    <name evidence="1" type="ORF">FIBSPDRAFT_880882</name>
</gene>
<dbReference type="Proteomes" id="UP000076532">
    <property type="component" value="Unassembled WGS sequence"/>
</dbReference>
<evidence type="ECO:0000313" key="1">
    <source>
        <dbReference type="EMBL" id="KZP34323.1"/>
    </source>
</evidence>
<reference evidence="1 2" key="1">
    <citation type="journal article" date="2016" name="Mol. Biol. Evol.">
        <title>Comparative Genomics of Early-Diverging Mushroom-Forming Fungi Provides Insights into the Origins of Lignocellulose Decay Capabilities.</title>
        <authorList>
            <person name="Nagy L.G."/>
            <person name="Riley R."/>
            <person name="Tritt A."/>
            <person name="Adam C."/>
            <person name="Daum C."/>
            <person name="Floudas D."/>
            <person name="Sun H."/>
            <person name="Yadav J.S."/>
            <person name="Pangilinan J."/>
            <person name="Larsson K.H."/>
            <person name="Matsuura K."/>
            <person name="Barry K."/>
            <person name="Labutti K."/>
            <person name="Kuo R."/>
            <person name="Ohm R.A."/>
            <person name="Bhattacharya S.S."/>
            <person name="Shirouzu T."/>
            <person name="Yoshinaga Y."/>
            <person name="Martin F.M."/>
            <person name="Grigoriev I.V."/>
            <person name="Hibbett D.S."/>
        </authorList>
    </citation>
    <scope>NUCLEOTIDE SEQUENCE [LARGE SCALE GENOMIC DNA]</scope>
    <source>
        <strain evidence="1 2">CBS 109695</strain>
    </source>
</reference>
<protein>
    <submittedName>
        <fullName evidence="1">Uncharacterized protein</fullName>
    </submittedName>
</protein>
<name>A0A166X1B4_9AGAM</name>
<keyword evidence="2" id="KW-1185">Reference proteome</keyword>
<accession>A0A166X1B4</accession>
<proteinExistence type="predicted"/>
<sequence>MRHEPTNFQTRKKPGDTNPICQQGLQKIEPRGIAACCRRGKRRIARQVLAREKSRQGKVKENELQLSQRSLTASTLEFPRSTGLAKRTMCNLFKNMMLASYRRWPMSVPMRGHERLLASSVLGPSTADGLDAEEFLVER</sequence>
<organism evidence="1 2">
    <name type="scientific">Athelia psychrophila</name>
    <dbReference type="NCBI Taxonomy" id="1759441"/>
    <lineage>
        <taxon>Eukaryota</taxon>
        <taxon>Fungi</taxon>
        <taxon>Dikarya</taxon>
        <taxon>Basidiomycota</taxon>
        <taxon>Agaricomycotina</taxon>
        <taxon>Agaricomycetes</taxon>
        <taxon>Agaricomycetidae</taxon>
        <taxon>Atheliales</taxon>
        <taxon>Atheliaceae</taxon>
        <taxon>Athelia</taxon>
    </lineage>
</organism>
<dbReference type="EMBL" id="KV417480">
    <property type="protein sequence ID" value="KZP34323.1"/>
    <property type="molecule type" value="Genomic_DNA"/>
</dbReference>